<feature type="region of interest" description="Disordered" evidence="1">
    <location>
        <begin position="79"/>
        <end position="100"/>
    </location>
</feature>
<proteinExistence type="predicted"/>
<dbReference type="RefSeq" id="WP_345632448.1">
    <property type="nucleotide sequence ID" value="NZ_BAABJQ010000013.1"/>
</dbReference>
<reference evidence="3" key="1">
    <citation type="journal article" date="2019" name="Int. J. Syst. Evol. Microbiol.">
        <title>The Global Catalogue of Microorganisms (GCM) 10K type strain sequencing project: providing services to taxonomists for standard genome sequencing and annotation.</title>
        <authorList>
            <consortium name="The Broad Institute Genomics Platform"/>
            <consortium name="The Broad Institute Genome Sequencing Center for Infectious Disease"/>
            <person name="Wu L."/>
            <person name="Ma J."/>
        </authorList>
    </citation>
    <scope>NUCLEOTIDE SEQUENCE [LARGE SCALE GENOMIC DNA]</scope>
    <source>
        <strain evidence="3">JCM 18304</strain>
    </source>
</reference>
<evidence type="ECO:0000313" key="3">
    <source>
        <dbReference type="Proteomes" id="UP001501570"/>
    </source>
</evidence>
<sequence>MGTASAIPENLYTYSDQCTRGEKELGDWVRGVLTPAITAYERGGGTCQLPIDREVSAAVSTASSTDTEVRRVGRAFQEAGSASPLPTVGDNSPDNLPGRPADGLYRMSDGALSGAVAHQDSLAAGAALASKMTKKNNPDNVDWIIDQLDAHGGDGYFDAAFFNSLTTGQIAKLMGRRADCAVVGDDQALANALATGLVSKATVHRVVTALSWAAKSSYDPDYWPVQESAQASVLQAIAGNRTAAREFTDLMTDGDLHTLLRVTRGASGDGKAFVQAFNLLTQAGITHAGDSAGEQAFMNRVAAALKGENLSDVGGAEGALLQFVSLGLAGMVPDPGAGKTPEQLHKWMEDTSGAADAMLSKYLDLIIKSNAARDKSDELHTTILETIGFSFVPWGKVANTGSAVVDNLISNGLQSGIGEVGGGLLSDVANAGIPGGDIEPMRFASLAGTGPVRIAMWTQLAKHGYLVNQFDIPVRLDSGDRQELLSDMSRHPDNYALAGSPDSLHDIDKIFNFTDSESQSYQTIEAAQAKN</sequence>
<organism evidence="2 3">
    <name type="scientific">Rugosimonospora acidiphila</name>
    <dbReference type="NCBI Taxonomy" id="556531"/>
    <lineage>
        <taxon>Bacteria</taxon>
        <taxon>Bacillati</taxon>
        <taxon>Actinomycetota</taxon>
        <taxon>Actinomycetes</taxon>
        <taxon>Micromonosporales</taxon>
        <taxon>Micromonosporaceae</taxon>
        <taxon>Rugosimonospora</taxon>
    </lineage>
</organism>
<evidence type="ECO:0000256" key="1">
    <source>
        <dbReference type="SAM" id="MobiDB-lite"/>
    </source>
</evidence>
<keyword evidence="3" id="KW-1185">Reference proteome</keyword>
<gene>
    <name evidence="2" type="ORF">GCM10023322_44530</name>
</gene>
<comment type="caution">
    <text evidence="2">The sequence shown here is derived from an EMBL/GenBank/DDBJ whole genome shotgun (WGS) entry which is preliminary data.</text>
</comment>
<name>A0ABP9S2U6_9ACTN</name>
<accession>A0ABP9S2U6</accession>
<evidence type="ECO:0000313" key="2">
    <source>
        <dbReference type="EMBL" id="GAA5190132.1"/>
    </source>
</evidence>
<dbReference type="Proteomes" id="UP001501570">
    <property type="component" value="Unassembled WGS sequence"/>
</dbReference>
<dbReference type="EMBL" id="BAABJQ010000013">
    <property type="protein sequence ID" value="GAA5190132.1"/>
    <property type="molecule type" value="Genomic_DNA"/>
</dbReference>
<protein>
    <submittedName>
        <fullName evidence="2">Uncharacterized protein</fullName>
    </submittedName>
</protein>